<dbReference type="Gene3D" id="3.30.230.30">
    <property type="entry name" value="Impact, N-terminal domain"/>
    <property type="match status" value="1"/>
</dbReference>
<evidence type="ECO:0000259" key="3">
    <source>
        <dbReference type="Pfam" id="PF09186"/>
    </source>
</evidence>
<dbReference type="PANTHER" id="PTHR16301">
    <property type="entry name" value="IMPACT-RELATED"/>
    <property type="match status" value="1"/>
</dbReference>
<dbReference type="InterPro" id="IPR035647">
    <property type="entry name" value="EFG_III/V"/>
</dbReference>
<dbReference type="NCBIfam" id="TIGR00257">
    <property type="entry name" value="IMPACT_YIGZ"/>
    <property type="match status" value="1"/>
</dbReference>
<protein>
    <submittedName>
        <fullName evidence="4">YigZ family protein</fullName>
    </submittedName>
</protein>
<keyword evidence="5" id="KW-1185">Reference proteome</keyword>
<dbReference type="SUPFAM" id="SSF54211">
    <property type="entry name" value="Ribosomal protein S5 domain 2-like"/>
    <property type="match status" value="1"/>
</dbReference>
<proteinExistence type="inferred from homology"/>
<evidence type="ECO:0000256" key="1">
    <source>
        <dbReference type="ARBA" id="ARBA00007665"/>
    </source>
</evidence>
<feature type="domain" description="UPF0029" evidence="3">
    <location>
        <begin position="140"/>
        <end position="195"/>
    </location>
</feature>
<dbReference type="PROSITE" id="PS00910">
    <property type="entry name" value="UPF0029"/>
    <property type="match status" value="1"/>
</dbReference>
<dbReference type="InterPro" id="IPR036956">
    <property type="entry name" value="Impact_N_sf"/>
</dbReference>
<evidence type="ECO:0000259" key="2">
    <source>
        <dbReference type="Pfam" id="PF01205"/>
    </source>
</evidence>
<dbReference type="Pfam" id="PF09186">
    <property type="entry name" value="DUF1949"/>
    <property type="match status" value="1"/>
</dbReference>
<evidence type="ECO:0000313" key="5">
    <source>
        <dbReference type="Proteomes" id="UP001589776"/>
    </source>
</evidence>
<comment type="similarity">
    <text evidence="1">Belongs to the IMPACT family.</text>
</comment>
<reference evidence="4 5" key="1">
    <citation type="submission" date="2024-09" db="EMBL/GenBank/DDBJ databases">
        <authorList>
            <person name="Sun Q."/>
            <person name="Mori K."/>
        </authorList>
    </citation>
    <scope>NUCLEOTIDE SEQUENCE [LARGE SCALE GENOMIC DNA]</scope>
    <source>
        <strain evidence="4 5">CCM 7759</strain>
    </source>
</reference>
<dbReference type="SUPFAM" id="SSF54980">
    <property type="entry name" value="EF-G C-terminal domain-like"/>
    <property type="match status" value="1"/>
</dbReference>
<dbReference type="InterPro" id="IPR020568">
    <property type="entry name" value="Ribosomal_Su5_D2-typ_SF"/>
</dbReference>
<name>A0ABV6DPD4_9BACL</name>
<feature type="domain" description="Impact N-terminal" evidence="2">
    <location>
        <begin position="19"/>
        <end position="120"/>
    </location>
</feature>
<dbReference type="Proteomes" id="UP001589776">
    <property type="component" value="Unassembled WGS sequence"/>
</dbReference>
<organism evidence="4 5">
    <name type="scientific">Paenibacillus chartarius</name>
    <dbReference type="NCBI Taxonomy" id="747481"/>
    <lineage>
        <taxon>Bacteria</taxon>
        <taxon>Bacillati</taxon>
        <taxon>Bacillota</taxon>
        <taxon>Bacilli</taxon>
        <taxon>Bacillales</taxon>
        <taxon>Paenibacillaceae</taxon>
        <taxon>Paenibacillus</taxon>
    </lineage>
</organism>
<dbReference type="Pfam" id="PF01205">
    <property type="entry name" value="Impact_N"/>
    <property type="match status" value="1"/>
</dbReference>
<sequence length="214" mass="23816">MIPTYRTVQTAGTAEVVIKKSRFIGHCRPVQDEGEALRFIESIRKEHWSATHNCFAYVIGMRDEIQKQSDDGEPSGTAGKPILEVIKHQGLKNTVVVVTRYFGGIMLGAGGLIRAYTDGAVIGIEAAKPVWMKLHREVRVRVEYTWLGKVENELRGRGTLLGPTEYTDQVTVVCFPLEPEADAFIAWMTDLTQGQAAIEAGDSRYIPHQDEQLS</sequence>
<comment type="caution">
    <text evidence="4">The sequence shown here is derived from an EMBL/GenBank/DDBJ whole genome shotgun (WGS) entry which is preliminary data.</text>
</comment>
<dbReference type="InterPro" id="IPR023582">
    <property type="entry name" value="Impact"/>
</dbReference>
<gene>
    <name evidence="4" type="ORF">ACFFK0_18595</name>
</gene>
<dbReference type="RefSeq" id="WP_377471814.1">
    <property type="nucleotide sequence ID" value="NZ_JBHLWN010000074.1"/>
</dbReference>
<dbReference type="PANTHER" id="PTHR16301:SF20">
    <property type="entry name" value="IMPACT FAMILY MEMBER YIGZ"/>
    <property type="match status" value="1"/>
</dbReference>
<dbReference type="InterPro" id="IPR015796">
    <property type="entry name" value="Impact_YigZ-like"/>
</dbReference>
<dbReference type="InterPro" id="IPR001498">
    <property type="entry name" value="Impact_N"/>
</dbReference>
<dbReference type="EMBL" id="JBHLWN010000074">
    <property type="protein sequence ID" value="MFC0214443.1"/>
    <property type="molecule type" value="Genomic_DNA"/>
</dbReference>
<dbReference type="InterPro" id="IPR020569">
    <property type="entry name" value="UPF0029_Impact_CS"/>
</dbReference>
<dbReference type="InterPro" id="IPR015269">
    <property type="entry name" value="UPF0029_Impact_C"/>
</dbReference>
<evidence type="ECO:0000313" key="4">
    <source>
        <dbReference type="EMBL" id="MFC0214443.1"/>
    </source>
</evidence>
<accession>A0ABV6DPD4</accession>